<dbReference type="RefSeq" id="WP_177236551.1">
    <property type="nucleotide sequence ID" value="NZ_FOLQ01000003.1"/>
</dbReference>
<proteinExistence type="predicted"/>
<accession>A0A1I1P221</accession>
<dbReference type="CDD" id="cd04301">
    <property type="entry name" value="NAT_SF"/>
    <property type="match status" value="1"/>
</dbReference>
<reference evidence="2 3" key="1">
    <citation type="submission" date="2016-10" db="EMBL/GenBank/DDBJ databases">
        <authorList>
            <person name="de Groot N.N."/>
        </authorList>
    </citation>
    <scope>NUCLEOTIDE SEQUENCE [LARGE SCALE GENOMIC DNA]</scope>
    <source>
        <strain evidence="2 3">DSM 26130</strain>
    </source>
</reference>
<gene>
    <name evidence="2" type="ORF">SAMN05216167_10382</name>
</gene>
<dbReference type="SUPFAM" id="SSF55729">
    <property type="entry name" value="Acyl-CoA N-acyltransferases (Nat)"/>
    <property type="match status" value="1"/>
</dbReference>
<dbReference type="EMBL" id="FOLQ01000003">
    <property type="protein sequence ID" value="SFD04004.1"/>
    <property type="molecule type" value="Genomic_DNA"/>
</dbReference>
<protein>
    <recommendedName>
        <fullName evidence="1">N-acetyltransferase domain-containing protein</fullName>
    </recommendedName>
</protein>
<dbReference type="Gene3D" id="3.40.630.30">
    <property type="match status" value="1"/>
</dbReference>
<sequence length="201" mass="23680">MSEPSPLTFVRLTGRAFETIFDDLAALRIAVFRDFPYLYEGSIAYEKSYLETYAQSERSFLFAAYDGDLMVGATTALPLLDETDEVQQPFRERGYDLDTVFYLGESILLPAYRGQGFGHRFFDEREAHARQFEQYTTACFCAVQRPDDYPLRPDNYQPLDEFWTKRGYQRDTTLQTTFTWLDRHEAVETPKPMIYWTRKLR</sequence>
<feature type="domain" description="N-acetyltransferase" evidence="1">
    <location>
        <begin position="12"/>
        <end position="194"/>
    </location>
</feature>
<evidence type="ECO:0000313" key="3">
    <source>
        <dbReference type="Proteomes" id="UP000198598"/>
    </source>
</evidence>
<dbReference type="Proteomes" id="UP000198598">
    <property type="component" value="Unassembled WGS sequence"/>
</dbReference>
<evidence type="ECO:0000259" key="1">
    <source>
        <dbReference type="PROSITE" id="PS51186"/>
    </source>
</evidence>
<dbReference type="AlphaFoldDB" id="A0A1I1P221"/>
<dbReference type="Pfam" id="PF00583">
    <property type="entry name" value="Acetyltransf_1"/>
    <property type="match status" value="1"/>
</dbReference>
<organism evidence="2 3">
    <name type="scientific">Spirosoma endophyticum</name>
    <dbReference type="NCBI Taxonomy" id="662367"/>
    <lineage>
        <taxon>Bacteria</taxon>
        <taxon>Pseudomonadati</taxon>
        <taxon>Bacteroidota</taxon>
        <taxon>Cytophagia</taxon>
        <taxon>Cytophagales</taxon>
        <taxon>Cytophagaceae</taxon>
        <taxon>Spirosoma</taxon>
    </lineage>
</organism>
<keyword evidence="3" id="KW-1185">Reference proteome</keyword>
<dbReference type="InterPro" id="IPR016181">
    <property type="entry name" value="Acyl_CoA_acyltransferase"/>
</dbReference>
<dbReference type="STRING" id="662367.SAMN05216167_10382"/>
<dbReference type="InterPro" id="IPR000182">
    <property type="entry name" value="GNAT_dom"/>
</dbReference>
<dbReference type="PROSITE" id="PS51186">
    <property type="entry name" value="GNAT"/>
    <property type="match status" value="1"/>
</dbReference>
<dbReference type="GO" id="GO:0016747">
    <property type="term" value="F:acyltransferase activity, transferring groups other than amino-acyl groups"/>
    <property type="evidence" value="ECO:0007669"/>
    <property type="project" value="InterPro"/>
</dbReference>
<name>A0A1I1P221_9BACT</name>
<evidence type="ECO:0000313" key="2">
    <source>
        <dbReference type="EMBL" id="SFD04004.1"/>
    </source>
</evidence>